<dbReference type="InterPro" id="IPR000838">
    <property type="entry name" value="RNA_pol_sigma70_ECF_CS"/>
</dbReference>
<dbReference type="SUPFAM" id="SSF88659">
    <property type="entry name" value="Sigma3 and sigma4 domains of RNA polymerase sigma factors"/>
    <property type="match status" value="1"/>
</dbReference>
<dbReference type="InterPro" id="IPR013249">
    <property type="entry name" value="RNA_pol_sigma70_r4_t2"/>
</dbReference>
<feature type="compositionally biased region" description="Gly residues" evidence="7">
    <location>
        <begin position="1"/>
        <end position="11"/>
    </location>
</feature>
<proteinExistence type="inferred from homology"/>
<feature type="region of interest" description="Disordered" evidence="7">
    <location>
        <begin position="1"/>
        <end position="20"/>
    </location>
</feature>
<evidence type="ECO:0000256" key="3">
    <source>
        <dbReference type="ARBA" id="ARBA00023082"/>
    </source>
</evidence>
<dbReference type="InterPro" id="IPR013325">
    <property type="entry name" value="RNA_pol_sigma_r2"/>
</dbReference>
<evidence type="ECO:0000256" key="5">
    <source>
        <dbReference type="ARBA" id="ARBA00023163"/>
    </source>
</evidence>
<sequence>MAPVGDRGGTEGCSEGATVHRLHPKAPERATAAHELLARARRHDPAAQRELFELHKVRVTAQIQRMTGDPAAVDDLVQEVFIAAFGSLARFRGDSELQTWLYRIAANKVRNWWDSDRRRRRREQQASQVPQGSPPTPHDELETREHRERLYEALGQLSPRLREAFVARAIEGMSLHEASAALEVPISTVSYRARRAEALLCQALEVFGPSGEEQGR</sequence>
<feature type="domain" description="RNA polymerase sigma factor 70 region 4 type 2" evidence="9">
    <location>
        <begin position="147"/>
        <end position="198"/>
    </location>
</feature>
<keyword evidence="3 6" id="KW-0731">Sigma factor</keyword>
<evidence type="ECO:0000256" key="1">
    <source>
        <dbReference type="ARBA" id="ARBA00010641"/>
    </source>
</evidence>
<protein>
    <recommendedName>
        <fullName evidence="6">RNA polymerase sigma factor</fullName>
    </recommendedName>
</protein>
<evidence type="ECO:0000256" key="2">
    <source>
        <dbReference type="ARBA" id="ARBA00023015"/>
    </source>
</evidence>
<evidence type="ECO:0000259" key="8">
    <source>
        <dbReference type="Pfam" id="PF04542"/>
    </source>
</evidence>
<dbReference type="Pfam" id="PF04542">
    <property type="entry name" value="Sigma70_r2"/>
    <property type="match status" value="1"/>
</dbReference>
<feature type="domain" description="RNA polymerase sigma-70 region 2" evidence="8">
    <location>
        <begin position="51"/>
        <end position="118"/>
    </location>
</feature>
<dbReference type="InterPro" id="IPR014284">
    <property type="entry name" value="RNA_pol_sigma-70_dom"/>
</dbReference>
<keyword evidence="5 6" id="KW-0804">Transcription</keyword>
<accession>A0A2S9YBK5</accession>
<gene>
    <name evidence="10" type="primary">rpoE_8</name>
    <name evidence="10" type="ORF">ENSA5_23010</name>
</gene>
<dbReference type="InterPro" id="IPR013324">
    <property type="entry name" value="RNA_pol_sigma_r3/r4-like"/>
</dbReference>
<dbReference type="InterPro" id="IPR036388">
    <property type="entry name" value="WH-like_DNA-bd_sf"/>
</dbReference>
<name>A0A2S9YBK5_9BACT</name>
<dbReference type="AlphaFoldDB" id="A0A2S9YBK5"/>
<comment type="caution">
    <text evidence="10">The sequence shown here is derived from an EMBL/GenBank/DDBJ whole genome shotgun (WGS) entry which is preliminary data.</text>
</comment>
<organism evidence="10 11">
    <name type="scientific">Enhygromyxa salina</name>
    <dbReference type="NCBI Taxonomy" id="215803"/>
    <lineage>
        <taxon>Bacteria</taxon>
        <taxon>Pseudomonadati</taxon>
        <taxon>Myxococcota</taxon>
        <taxon>Polyangia</taxon>
        <taxon>Nannocystales</taxon>
        <taxon>Nannocystaceae</taxon>
        <taxon>Enhygromyxa</taxon>
    </lineage>
</organism>
<dbReference type="GO" id="GO:0006352">
    <property type="term" value="P:DNA-templated transcription initiation"/>
    <property type="evidence" value="ECO:0007669"/>
    <property type="project" value="InterPro"/>
</dbReference>
<dbReference type="PANTHER" id="PTHR43133">
    <property type="entry name" value="RNA POLYMERASE ECF-TYPE SIGMA FACTO"/>
    <property type="match status" value="1"/>
</dbReference>
<dbReference type="PROSITE" id="PS01063">
    <property type="entry name" value="SIGMA70_ECF"/>
    <property type="match status" value="1"/>
</dbReference>
<evidence type="ECO:0000259" key="9">
    <source>
        <dbReference type="Pfam" id="PF08281"/>
    </source>
</evidence>
<dbReference type="GO" id="GO:0003677">
    <property type="term" value="F:DNA binding"/>
    <property type="evidence" value="ECO:0007669"/>
    <property type="project" value="UniProtKB-KW"/>
</dbReference>
<evidence type="ECO:0000313" key="11">
    <source>
        <dbReference type="Proteomes" id="UP000237968"/>
    </source>
</evidence>
<dbReference type="NCBIfam" id="TIGR02937">
    <property type="entry name" value="sigma70-ECF"/>
    <property type="match status" value="1"/>
</dbReference>
<evidence type="ECO:0000313" key="10">
    <source>
        <dbReference type="EMBL" id="PRQ02483.1"/>
    </source>
</evidence>
<keyword evidence="4 6" id="KW-0238">DNA-binding</keyword>
<dbReference type="OrthoDB" id="9796555at2"/>
<dbReference type="Gene3D" id="1.10.10.10">
    <property type="entry name" value="Winged helix-like DNA-binding domain superfamily/Winged helix DNA-binding domain"/>
    <property type="match status" value="1"/>
</dbReference>
<dbReference type="InterPro" id="IPR039425">
    <property type="entry name" value="RNA_pol_sigma-70-like"/>
</dbReference>
<keyword evidence="2 6" id="KW-0805">Transcription regulation</keyword>
<evidence type="ECO:0000256" key="4">
    <source>
        <dbReference type="ARBA" id="ARBA00023125"/>
    </source>
</evidence>
<dbReference type="PANTHER" id="PTHR43133:SF8">
    <property type="entry name" value="RNA POLYMERASE SIGMA FACTOR HI_1459-RELATED"/>
    <property type="match status" value="1"/>
</dbReference>
<dbReference type="EMBL" id="PVNK01000118">
    <property type="protein sequence ID" value="PRQ02483.1"/>
    <property type="molecule type" value="Genomic_DNA"/>
</dbReference>
<evidence type="ECO:0000256" key="6">
    <source>
        <dbReference type="RuleBase" id="RU000716"/>
    </source>
</evidence>
<dbReference type="Pfam" id="PF08281">
    <property type="entry name" value="Sigma70_r4_2"/>
    <property type="match status" value="1"/>
</dbReference>
<dbReference type="GO" id="GO:0016987">
    <property type="term" value="F:sigma factor activity"/>
    <property type="evidence" value="ECO:0007669"/>
    <property type="project" value="UniProtKB-KW"/>
</dbReference>
<dbReference type="InterPro" id="IPR007627">
    <property type="entry name" value="RNA_pol_sigma70_r2"/>
</dbReference>
<dbReference type="CDD" id="cd06171">
    <property type="entry name" value="Sigma70_r4"/>
    <property type="match status" value="1"/>
</dbReference>
<dbReference type="Proteomes" id="UP000237968">
    <property type="component" value="Unassembled WGS sequence"/>
</dbReference>
<keyword evidence="11" id="KW-1185">Reference proteome</keyword>
<reference evidence="10 11" key="1">
    <citation type="submission" date="2018-03" db="EMBL/GenBank/DDBJ databases">
        <title>Draft Genome Sequences of the Obligatory Marine Myxobacteria Enhygromyxa salina SWB005.</title>
        <authorList>
            <person name="Poehlein A."/>
            <person name="Moghaddam J.A."/>
            <person name="Harms H."/>
            <person name="Alanjari M."/>
            <person name="Koenig G.M."/>
            <person name="Daniel R."/>
            <person name="Schaeberle T.F."/>
        </authorList>
    </citation>
    <scope>NUCLEOTIDE SEQUENCE [LARGE SCALE GENOMIC DNA]</scope>
    <source>
        <strain evidence="10 11">SWB005</strain>
    </source>
</reference>
<dbReference type="Gene3D" id="1.10.1740.10">
    <property type="match status" value="1"/>
</dbReference>
<dbReference type="SUPFAM" id="SSF88946">
    <property type="entry name" value="Sigma2 domain of RNA polymerase sigma factors"/>
    <property type="match status" value="1"/>
</dbReference>
<feature type="region of interest" description="Disordered" evidence="7">
    <location>
        <begin position="121"/>
        <end position="143"/>
    </location>
</feature>
<evidence type="ECO:0000256" key="7">
    <source>
        <dbReference type="SAM" id="MobiDB-lite"/>
    </source>
</evidence>
<comment type="similarity">
    <text evidence="1 6">Belongs to the sigma-70 factor family. ECF subfamily.</text>
</comment>